<protein>
    <submittedName>
        <fullName evidence="1">Uncharacterized protein</fullName>
    </submittedName>
</protein>
<dbReference type="RefSeq" id="WP_008667014.1">
    <property type="nucleotide sequence ID" value="NZ_ANOF01000088.1"/>
</dbReference>
<evidence type="ECO:0000313" key="1">
    <source>
        <dbReference type="EMBL" id="EMI26614.1"/>
    </source>
</evidence>
<proteinExistence type="predicted"/>
<dbReference type="OrthoDB" id="265457at2"/>
<gene>
    <name evidence="1" type="ORF">RESH_02809</name>
</gene>
<sequence length="155" mass="17190">MAVSSKRRNRINVDDRAYLWWVAPDNDSLDIVLHVISEDKRFNVLYVLGQPSATRYATVIGNEFGTIVTGGSWRRFLCPRFDTEGQVTPRHVRFLLEWAAAADSTIHEVDAAGLPVPFGGLCDACGRDLRGMLRLDAVSCCYCDHPVAGRTQCCG</sequence>
<dbReference type="EMBL" id="ANOF01000088">
    <property type="protein sequence ID" value="EMI26614.1"/>
    <property type="molecule type" value="Genomic_DNA"/>
</dbReference>
<dbReference type="AlphaFoldDB" id="M5SK59"/>
<organism evidence="1 2">
    <name type="scientific">Rhodopirellula europaea SH398</name>
    <dbReference type="NCBI Taxonomy" id="1263868"/>
    <lineage>
        <taxon>Bacteria</taxon>
        <taxon>Pseudomonadati</taxon>
        <taxon>Planctomycetota</taxon>
        <taxon>Planctomycetia</taxon>
        <taxon>Pirellulales</taxon>
        <taxon>Pirellulaceae</taxon>
        <taxon>Rhodopirellula</taxon>
    </lineage>
</organism>
<evidence type="ECO:0000313" key="2">
    <source>
        <dbReference type="Proteomes" id="UP000011996"/>
    </source>
</evidence>
<dbReference type="PATRIC" id="fig|1263868.3.peg.3042"/>
<dbReference type="Proteomes" id="UP000011996">
    <property type="component" value="Unassembled WGS sequence"/>
</dbReference>
<reference evidence="1 2" key="1">
    <citation type="journal article" date="2013" name="Mar. Genomics">
        <title>Expression of sulfatases in Rhodopirellula baltica and the diversity of sulfatases in the genus Rhodopirellula.</title>
        <authorList>
            <person name="Wegner C.E."/>
            <person name="Richter-Heitmann T."/>
            <person name="Klindworth A."/>
            <person name="Klockow C."/>
            <person name="Richter M."/>
            <person name="Achstetter T."/>
            <person name="Glockner F.O."/>
            <person name="Harder J."/>
        </authorList>
    </citation>
    <scope>NUCLEOTIDE SEQUENCE [LARGE SCALE GENOMIC DNA]</scope>
    <source>
        <strain evidence="1 2">SH398</strain>
    </source>
</reference>
<accession>M5SK59</accession>
<name>M5SK59_9BACT</name>
<comment type="caution">
    <text evidence="1">The sequence shown here is derived from an EMBL/GenBank/DDBJ whole genome shotgun (WGS) entry which is preliminary data.</text>
</comment>